<dbReference type="AlphaFoldDB" id="A0A1H0IVE0"/>
<protein>
    <recommendedName>
        <fullName evidence="1">VWFA domain-containing protein</fullName>
    </recommendedName>
</protein>
<evidence type="ECO:0000313" key="2">
    <source>
        <dbReference type="EMBL" id="SHK17142.1"/>
    </source>
</evidence>
<dbReference type="Proteomes" id="UP000324252">
    <property type="component" value="Unassembled WGS sequence"/>
</dbReference>
<evidence type="ECO:0000259" key="1">
    <source>
        <dbReference type="PROSITE" id="PS50234"/>
    </source>
</evidence>
<reference evidence="2 3" key="1">
    <citation type="submission" date="2016-11" db="EMBL/GenBank/DDBJ databases">
        <authorList>
            <person name="Varghese N."/>
            <person name="Submissions S."/>
        </authorList>
    </citation>
    <scope>NUCLEOTIDE SEQUENCE [LARGE SCALE GENOMIC DNA]</scope>
    <source>
        <strain evidence="2 3">DSM 29620</strain>
    </source>
</reference>
<proteinExistence type="predicted"/>
<dbReference type="RefSeq" id="WP_223228036.1">
    <property type="nucleotide sequence ID" value="NZ_FNIO01000005.1"/>
</dbReference>
<gene>
    <name evidence="2" type="ORF">SAMN05444142_103512</name>
</gene>
<dbReference type="PROSITE" id="PS50234">
    <property type="entry name" value="VWFA"/>
    <property type="match status" value="1"/>
</dbReference>
<dbReference type="EMBL" id="FQZZ01000003">
    <property type="protein sequence ID" value="SHK17142.1"/>
    <property type="molecule type" value="Genomic_DNA"/>
</dbReference>
<accession>A0A1H0IVE0</accession>
<dbReference type="Gene3D" id="3.40.50.410">
    <property type="entry name" value="von Willebrand factor, type A domain"/>
    <property type="match status" value="1"/>
</dbReference>
<organism evidence="2 3">
    <name type="scientific">Lutimaribacter pacificus</name>
    <dbReference type="NCBI Taxonomy" id="391948"/>
    <lineage>
        <taxon>Bacteria</taxon>
        <taxon>Pseudomonadati</taxon>
        <taxon>Pseudomonadota</taxon>
        <taxon>Alphaproteobacteria</taxon>
        <taxon>Rhodobacterales</taxon>
        <taxon>Roseobacteraceae</taxon>
        <taxon>Lutimaribacter</taxon>
    </lineage>
</organism>
<sequence length="646" mass="71152">MTRLPTVPAALRDTVIGMLLTVLLAAPVLAQTARPLVREGTTTVYQRVLTRPGATLHTAPDGAAGETFPAFQPLYVFARENGWSQVGPSSLSGPVGWVADGTVVDWKQNIVAAFTNPAGRERSLLFGSEDRLRWLMEHEAVRQMEAQLIEKAEQGLLAPEDEVVAIEPENYVNIRDELYLMPILDFVEDLHPMTYEDNLLMKVASLPLNDELPEASSAPGVSGEFDAGVVFVFDTTQSMQPYIERTQAALSKIVYDINGTDIGKRMNFGVMAFRDNTDAVPALDYRTRMIVPLERRINQLPVLQAIADTKVATANSPGFNEDSLAGVEDAIDQTDWTQAESGDPFDARYVILVTDAGPKDPRDPNARSAIGPVEIQRDAEGRGIVILTLHLKTQAGGEAQHDYAAARYRELSRFAGRQFYFPIEGGSEDAFEQTVTTLVTALSDHVRYAMGEAAVLSEGDAPQELVDLGPALRLAYLGAREGTRAPDVIEGWVTEKAAEDPSNLAIEPRLLVTKNEMSTMARLLENLVTLAEATRGEEDAANFFSQLQSVIAEMATDPNTVVAQNADTLGGALEYLDRLPYRSQIMQIDQDRWAESAMQRRAIVDGMRQKLTQYRKWLYDSSVWTALYDDAPDGEHVFAMPFDILP</sequence>
<keyword evidence="3" id="KW-1185">Reference proteome</keyword>
<dbReference type="CDD" id="cd00198">
    <property type="entry name" value="vWFA"/>
    <property type="match status" value="1"/>
</dbReference>
<dbReference type="SUPFAM" id="SSF53300">
    <property type="entry name" value="vWA-like"/>
    <property type="match status" value="1"/>
</dbReference>
<name>A0A1H0IVE0_9RHOB</name>
<evidence type="ECO:0000313" key="3">
    <source>
        <dbReference type="Proteomes" id="UP000324252"/>
    </source>
</evidence>
<dbReference type="InterPro" id="IPR036465">
    <property type="entry name" value="vWFA_dom_sf"/>
</dbReference>
<feature type="domain" description="VWFA" evidence="1">
    <location>
        <begin position="228"/>
        <end position="438"/>
    </location>
</feature>
<dbReference type="InterPro" id="IPR002035">
    <property type="entry name" value="VWF_A"/>
</dbReference>